<dbReference type="EMBL" id="QDDR01000006">
    <property type="protein sequence ID" value="PVE47218.1"/>
    <property type="molecule type" value="Genomic_DNA"/>
</dbReference>
<dbReference type="Proteomes" id="UP000244810">
    <property type="component" value="Unassembled WGS sequence"/>
</dbReference>
<protein>
    <recommendedName>
        <fullName evidence="3">Acyl carrier protein</fullName>
    </recommendedName>
</protein>
<comment type="caution">
    <text evidence="1">The sequence shown here is derived from an EMBL/GenBank/DDBJ whole genome shotgun (WGS) entry which is preliminary data.</text>
</comment>
<proteinExistence type="predicted"/>
<accession>A0A2T7URK5</accession>
<dbReference type="Gene3D" id="1.10.1200.10">
    <property type="entry name" value="ACP-like"/>
    <property type="match status" value="1"/>
</dbReference>
<sequence length="106" mass="11230">MNADLAHASDLIAEVFPRLEGCFLAADTMLIDLQIDSQDKWRLVLAIEEDLGCDIDDATAEGIFTIGNLAQVIAARTALPRGPVDNPALYRDAEADGAALLPGHAA</sequence>
<evidence type="ECO:0000313" key="1">
    <source>
        <dbReference type="EMBL" id="PVE47218.1"/>
    </source>
</evidence>
<reference evidence="1 2" key="1">
    <citation type="journal article" date="2011" name="Syst. Appl. Microbiol.">
        <title>Defluviimonas denitrificans gen. nov., sp. nov., and Pararhodobacter aggregans gen. nov., sp. nov., non-phototrophic Rhodobacteraceae from the biofilter of a marine aquaculture.</title>
        <authorList>
            <person name="Foesel B.U."/>
            <person name="Drake H.L."/>
            <person name="Schramm A."/>
        </authorList>
    </citation>
    <scope>NUCLEOTIDE SEQUENCE [LARGE SCALE GENOMIC DNA]</scope>
    <source>
        <strain evidence="1 2">D1-19</strain>
    </source>
</reference>
<dbReference type="AlphaFoldDB" id="A0A2T7URK5"/>
<organism evidence="1 2">
    <name type="scientific">Pararhodobacter aggregans</name>
    <dbReference type="NCBI Taxonomy" id="404875"/>
    <lineage>
        <taxon>Bacteria</taxon>
        <taxon>Pseudomonadati</taxon>
        <taxon>Pseudomonadota</taxon>
        <taxon>Alphaproteobacteria</taxon>
        <taxon>Rhodobacterales</taxon>
        <taxon>Paracoccaceae</taxon>
        <taxon>Pararhodobacter</taxon>
    </lineage>
</organism>
<dbReference type="InterPro" id="IPR036736">
    <property type="entry name" value="ACP-like_sf"/>
</dbReference>
<dbReference type="SUPFAM" id="SSF47336">
    <property type="entry name" value="ACP-like"/>
    <property type="match status" value="1"/>
</dbReference>
<gene>
    <name evidence="1" type="ORF">DDE23_13325</name>
</gene>
<name>A0A2T7URK5_9RHOB</name>
<dbReference type="RefSeq" id="WP_107752230.1">
    <property type="nucleotide sequence ID" value="NZ_QBKF01000006.1"/>
</dbReference>
<evidence type="ECO:0008006" key="3">
    <source>
        <dbReference type="Google" id="ProtNLM"/>
    </source>
</evidence>
<dbReference type="OrthoDB" id="10009946at2"/>
<keyword evidence="2" id="KW-1185">Reference proteome</keyword>
<evidence type="ECO:0000313" key="2">
    <source>
        <dbReference type="Proteomes" id="UP000244810"/>
    </source>
</evidence>